<accession>A0A2U3MZA1</accession>
<evidence type="ECO:0000256" key="1">
    <source>
        <dbReference type="ARBA" id="ARBA00005568"/>
    </source>
</evidence>
<organism evidence="5 6">
    <name type="scientific">Acinetobacter stercoris</name>
    <dbReference type="NCBI Taxonomy" id="2126983"/>
    <lineage>
        <taxon>Bacteria</taxon>
        <taxon>Pseudomonadati</taxon>
        <taxon>Pseudomonadota</taxon>
        <taxon>Gammaproteobacteria</taxon>
        <taxon>Moraxellales</taxon>
        <taxon>Moraxellaceae</taxon>
        <taxon>Acinetobacter</taxon>
    </lineage>
</organism>
<dbReference type="InParanoid" id="A0A2U3MZA1"/>
<dbReference type="EMBL" id="OOGT01000077">
    <property type="protein sequence ID" value="SPL70714.1"/>
    <property type="molecule type" value="Genomic_DNA"/>
</dbReference>
<dbReference type="InterPro" id="IPR015813">
    <property type="entry name" value="Pyrv/PenolPyrv_kinase-like_dom"/>
</dbReference>
<dbReference type="InterPro" id="IPR005000">
    <property type="entry name" value="Aldolase/citrate-lyase_domain"/>
</dbReference>
<reference evidence="6" key="1">
    <citation type="submission" date="2018-03" db="EMBL/GenBank/DDBJ databases">
        <authorList>
            <person name="Blom J."/>
        </authorList>
    </citation>
    <scope>NUCLEOTIDE SEQUENCE [LARGE SCALE GENOMIC DNA]</scope>
    <source>
        <strain evidence="6">KPC-SM-21</strain>
    </source>
</reference>
<dbReference type="AlphaFoldDB" id="A0A2U3MZA1"/>
<evidence type="ECO:0000256" key="2">
    <source>
        <dbReference type="ARBA" id="ARBA00022723"/>
    </source>
</evidence>
<keyword evidence="2" id="KW-0479">Metal-binding</keyword>
<dbReference type="InterPro" id="IPR040442">
    <property type="entry name" value="Pyrv_kinase-like_dom_sf"/>
</dbReference>
<keyword evidence="6" id="KW-1185">Reference proteome</keyword>
<dbReference type="RefSeq" id="WP_121974167.1">
    <property type="nucleotide sequence ID" value="NZ_OOGT01000077.1"/>
</dbReference>
<sequence length="256" mass="29038">MNKHPIGFKQRIKNHENLYGLFCSIGSPVNIEQMALAGYDFIIIDLEHTLFSNTLLETMILAAKSYYVDILVRVPLQAIHLVNPLLDAGVTGIIFPRIENETQARQAVQACHYAPLGSRGLNSTRLNRYGLDDLTTFVKKAQDDTVVILMIETMLGIQHLDEILQIDGIDVILEGAADLSQSMGLPWQTTHPEVKQQVDKIYQKCLQSESSFCAIPRQISDIEYWKNQSVHMFVLGDDRSIVRKAHQHYLESYKRA</sequence>
<keyword evidence="3 5" id="KW-0456">Lyase</keyword>
<evidence type="ECO:0000256" key="3">
    <source>
        <dbReference type="ARBA" id="ARBA00023239"/>
    </source>
</evidence>
<dbReference type="PANTHER" id="PTHR30502:SF0">
    <property type="entry name" value="PHOSPHOENOLPYRUVATE CARBOXYLASE FAMILY PROTEIN"/>
    <property type="match status" value="1"/>
</dbReference>
<feature type="domain" description="HpcH/HpaI aldolase/citrate lyase" evidence="4">
    <location>
        <begin position="19"/>
        <end position="238"/>
    </location>
</feature>
<proteinExistence type="inferred from homology"/>
<evidence type="ECO:0000313" key="5">
    <source>
        <dbReference type="EMBL" id="SPL70714.1"/>
    </source>
</evidence>
<dbReference type="OrthoDB" id="86160at2"/>
<evidence type="ECO:0000259" key="4">
    <source>
        <dbReference type="Pfam" id="PF03328"/>
    </source>
</evidence>
<dbReference type="EC" id="4.1.2.20" evidence="5"/>
<evidence type="ECO:0000313" key="6">
    <source>
        <dbReference type="Proteomes" id="UP000245974"/>
    </source>
</evidence>
<dbReference type="GO" id="GO:0005737">
    <property type="term" value="C:cytoplasm"/>
    <property type="evidence" value="ECO:0007669"/>
    <property type="project" value="TreeGrafter"/>
</dbReference>
<protein>
    <submittedName>
        <fullName evidence="5">5-keto-4-deoxy-D-glucarate aldolase</fullName>
        <ecNumber evidence="5">4.1.2.20</ecNumber>
    </submittedName>
</protein>
<dbReference type="SUPFAM" id="SSF51621">
    <property type="entry name" value="Phosphoenolpyruvate/pyruvate domain"/>
    <property type="match status" value="1"/>
</dbReference>
<dbReference type="GO" id="GO:0046872">
    <property type="term" value="F:metal ion binding"/>
    <property type="evidence" value="ECO:0007669"/>
    <property type="project" value="UniProtKB-KW"/>
</dbReference>
<gene>
    <name evidence="5" type="primary">garL</name>
    <name evidence="5" type="ORF">KPC_1892</name>
</gene>
<name>A0A2U3MZA1_9GAMM</name>
<dbReference type="GO" id="GO:0008672">
    <property type="term" value="F:2-dehydro-3-deoxyglucarate aldolase activity"/>
    <property type="evidence" value="ECO:0007669"/>
    <property type="project" value="UniProtKB-EC"/>
</dbReference>
<comment type="similarity">
    <text evidence="1">Belongs to the HpcH/HpaI aldolase family.</text>
</comment>
<dbReference type="PANTHER" id="PTHR30502">
    <property type="entry name" value="2-KETO-3-DEOXY-L-RHAMNONATE ALDOLASE"/>
    <property type="match status" value="1"/>
</dbReference>
<dbReference type="Pfam" id="PF03328">
    <property type="entry name" value="HpcH_HpaI"/>
    <property type="match status" value="1"/>
</dbReference>
<dbReference type="Proteomes" id="UP000245974">
    <property type="component" value="Unassembled WGS sequence"/>
</dbReference>
<dbReference type="InterPro" id="IPR050251">
    <property type="entry name" value="HpcH-HpaI_aldolase"/>
</dbReference>
<dbReference type="Gene3D" id="3.20.20.60">
    <property type="entry name" value="Phosphoenolpyruvate-binding domains"/>
    <property type="match status" value="1"/>
</dbReference>